<dbReference type="Proteomes" id="UP000229307">
    <property type="component" value="Unassembled WGS sequence"/>
</dbReference>
<dbReference type="AlphaFoldDB" id="A0A2M7S8A6"/>
<evidence type="ECO:0000313" key="3">
    <source>
        <dbReference type="Proteomes" id="UP000229307"/>
    </source>
</evidence>
<accession>A0A2M7S8A6</accession>
<proteinExistence type="predicted"/>
<evidence type="ECO:0000256" key="1">
    <source>
        <dbReference type="SAM" id="MobiDB-lite"/>
    </source>
</evidence>
<sequence length="61" mass="7158">MNASSSEKKAVRAAEKRKTDTEEREKQEKMRIEMQMHQEEALAMAKNNPELVARVVRNWLT</sequence>
<dbReference type="EMBL" id="PFMR01000232">
    <property type="protein sequence ID" value="PIZ15775.1"/>
    <property type="molecule type" value="Genomic_DNA"/>
</dbReference>
<name>A0A2M7S8A6_9BACT</name>
<feature type="region of interest" description="Disordered" evidence="1">
    <location>
        <begin position="1"/>
        <end position="28"/>
    </location>
</feature>
<reference evidence="3" key="1">
    <citation type="submission" date="2017-09" db="EMBL/GenBank/DDBJ databases">
        <title>Depth-based differentiation of microbial function through sediment-hosted aquifers and enrichment of novel symbionts in the deep terrestrial subsurface.</title>
        <authorList>
            <person name="Probst A.J."/>
            <person name="Ladd B."/>
            <person name="Jarett J.K."/>
            <person name="Geller-Mcgrath D.E."/>
            <person name="Sieber C.M.K."/>
            <person name="Emerson J.B."/>
            <person name="Anantharaman K."/>
            <person name="Thomas B.C."/>
            <person name="Malmstrom R."/>
            <person name="Stieglmeier M."/>
            <person name="Klingl A."/>
            <person name="Woyke T."/>
            <person name="Ryan C.M."/>
            <person name="Banfield J.F."/>
        </authorList>
    </citation>
    <scope>NUCLEOTIDE SEQUENCE [LARGE SCALE GENOMIC DNA]</scope>
</reference>
<organism evidence="2 3">
    <name type="scientific">Candidatus Desantisbacteria bacterium CG_4_10_14_0_8_um_filter_48_22</name>
    <dbReference type="NCBI Taxonomy" id="1974543"/>
    <lineage>
        <taxon>Bacteria</taxon>
        <taxon>Candidatus Desantisiibacteriota</taxon>
    </lineage>
</organism>
<evidence type="ECO:0000313" key="2">
    <source>
        <dbReference type="EMBL" id="PIZ15775.1"/>
    </source>
</evidence>
<protein>
    <submittedName>
        <fullName evidence="2">Uncharacterized protein</fullName>
    </submittedName>
</protein>
<gene>
    <name evidence="2" type="ORF">COY52_08825</name>
</gene>
<comment type="caution">
    <text evidence="2">The sequence shown here is derived from an EMBL/GenBank/DDBJ whole genome shotgun (WGS) entry which is preliminary data.</text>
</comment>